<keyword evidence="2" id="KW-1185">Reference proteome</keyword>
<reference evidence="1 2" key="1">
    <citation type="submission" date="2015-07" db="EMBL/GenBank/DDBJ databases">
        <title>Comparative genomics of the Sigatoka disease complex on banana suggests a link between parallel evolutionary changes in Pseudocercospora fijiensis and Pseudocercospora eumusae and increased virulence on the banana host.</title>
        <authorList>
            <person name="Chang T.-C."/>
            <person name="Salvucci A."/>
            <person name="Crous P.W."/>
            <person name="Stergiopoulos I."/>
        </authorList>
    </citation>
    <scope>NUCLEOTIDE SEQUENCE [LARGE SCALE GENOMIC DNA]</scope>
    <source>
        <strain evidence="1 2">CBS 116634</strain>
    </source>
</reference>
<dbReference type="OrthoDB" id="3650064at2759"/>
<dbReference type="AlphaFoldDB" id="A0A139IG67"/>
<accession>A0A139IG67</accession>
<comment type="caution">
    <text evidence="1">The sequence shown here is derived from an EMBL/GenBank/DDBJ whole genome shotgun (WGS) entry which is preliminary data.</text>
</comment>
<organism evidence="1 2">
    <name type="scientific">Pseudocercospora musae</name>
    <dbReference type="NCBI Taxonomy" id="113226"/>
    <lineage>
        <taxon>Eukaryota</taxon>
        <taxon>Fungi</taxon>
        <taxon>Dikarya</taxon>
        <taxon>Ascomycota</taxon>
        <taxon>Pezizomycotina</taxon>
        <taxon>Dothideomycetes</taxon>
        <taxon>Dothideomycetidae</taxon>
        <taxon>Mycosphaerellales</taxon>
        <taxon>Mycosphaerellaceae</taxon>
        <taxon>Pseudocercospora</taxon>
    </lineage>
</organism>
<gene>
    <name evidence="1" type="ORF">AC579_10073</name>
</gene>
<proteinExistence type="predicted"/>
<name>A0A139IG67_9PEZI</name>
<sequence length="168" mass="19885">MADTDKLARLMQSLPQEIFDNIYRLTFELPTFTGLKEAHEIPFTFLHVDYSSREEVATRFYSTASIIHYLGTPTTYLHFIPRHHRFLIPEVFCAWNKFHCTKYEIEHRSMNPAYLPHGAIARWHCCIPILKSYYTEPKLCNLVMEKENAELRERKRLAALSDWQSDSD</sequence>
<dbReference type="EMBL" id="LFZO01000106">
    <property type="protein sequence ID" value="KXT13713.1"/>
    <property type="molecule type" value="Genomic_DNA"/>
</dbReference>
<protein>
    <submittedName>
        <fullName evidence="1">Uncharacterized protein</fullName>
    </submittedName>
</protein>
<evidence type="ECO:0000313" key="2">
    <source>
        <dbReference type="Proteomes" id="UP000073492"/>
    </source>
</evidence>
<dbReference type="Proteomes" id="UP000073492">
    <property type="component" value="Unassembled WGS sequence"/>
</dbReference>
<evidence type="ECO:0000313" key="1">
    <source>
        <dbReference type="EMBL" id="KXT13713.1"/>
    </source>
</evidence>